<evidence type="ECO:0000259" key="6">
    <source>
        <dbReference type="Pfam" id="PF00248"/>
    </source>
</evidence>
<feature type="site" description="Lowers pKa of active site Tyr" evidence="5">
    <location>
        <position position="66"/>
    </location>
</feature>
<evidence type="ECO:0000313" key="8">
    <source>
        <dbReference type="Proteomes" id="UP000238322"/>
    </source>
</evidence>
<evidence type="ECO:0000256" key="5">
    <source>
        <dbReference type="PIRSR" id="PIRSR000097-3"/>
    </source>
</evidence>
<dbReference type="InterPro" id="IPR023210">
    <property type="entry name" value="NADP_OxRdtase_dom"/>
</dbReference>
<protein>
    <submittedName>
        <fullName evidence="7">4-dihydromethyl-trisporate dehydrogenase</fullName>
    </submittedName>
</protein>
<keyword evidence="2" id="KW-0560">Oxidoreductase</keyword>
<gene>
    <name evidence="7" type="ORF">C5Y83_19855</name>
</gene>
<dbReference type="InterPro" id="IPR036812">
    <property type="entry name" value="NAD(P)_OxRdtase_dom_sf"/>
</dbReference>
<dbReference type="AlphaFoldDB" id="A0A2S8FL58"/>
<sequence>MPQMGLGTWKIDKSTCADVIVSAAKAGYRHFDCACDYGNEKEVGQGLRRIIEEGIATRDELWITSKLWNTYHAAEHVQPACEKTLSDLGLDYVDLYLIHFPIALKFVPFDDRYPPEWFYDPGAAQPGLVTESVSIRETWEAMEKLVDAGLAKNIGVCNFGVSLIRDLLTYARIRPSVLQVELHPLLTQEKLLRYCATEQMAVTAFSSFGAESYYALGMAQPTESLIKHDVVTKIAAASGKSPAQVLLRWAVQRGTIVIPKASSQGHLEQNAAIFDFELTSDQMAQLSALDIGRRFNDPGDFCEAAFNTFFPIYD</sequence>
<dbReference type="GO" id="GO:0016491">
    <property type="term" value="F:oxidoreductase activity"/>
    <property type="evidence" value="ECO:0007669"/>
    <property type="project" value="UniProtKB-KW"/>
</dbReference>
<dbReference type="OrthoDB" id="9804790at2"/>
<evidence type="ECO:0000256" key="1">
    <source>
        <dbReference type="ARBA" id="ARBA00007905"/>
    </source>
</evidence>
<dbReference type="SUPFAM" id="SSF51430">
    <property type="entry name" value="NAD(P)-linked oxidoreductase"/>
    <property type="match status" value="1"/>
</dbReference>
<dbReference type="Pfam" id="PF00248">
    <property type="entry name" value="Aldo_ket_red"/>
    <property type="match status" value="1"/>
</dbReference>
<evidence type="ECO:0000256" key="2">
    <source>
        <dbReference type="ARBA" id="ARBA00023002"/>
    </source>
</evidence>
<dbReference type="InterPro" id="IPR020471">
    <property type="entry name" value="AKR"/>
</dbReference>
<feature type="active site" description="Proton donor" evidence="3">
    <location>
        <position position="37"/>
    </location>
</feature>
<organism evidence="7 8">
    <name type="scientific">Blastopirellula marina</name>
    <dbReference type="NCBI Taxonomy" id="124"/>
    <lineage>
        <taxon>Bacteria</taxon>
        <taxon>Pseudomonadati</taxon>
        <taxon>Planctomycetota</taxon>
        <taxon>Planctomycetia</taxon>
        <taxon>Pirellulales</taxon>
        <taxon>Pirellulaceae</taxon>
        <taxon>Blastopirellula</taxon>
    </lineage>
</organism>
<dbReference type="PANTHER" id="PTHR11732">
    <property type="entry name" value="ALDO/KETO REDUCTASE"/>
    <property type="match status" value="1"/>
</dbReference>
<dbReference type="InterPro" id="IPR018170">
    <property type="entry name" value="Aldo/ket_reductase_CS"/>
</dbReference>
<comment type="caution">
    <text evidence="7">The sequence shown here is derived from an EMBL/GenBank/DDBJ whole genome shotgun (WGS) entry which is preliminary data.</text>
</comment>
<dbReference type="PRINTS" id="PR00069">
    <property type="entry name" value="ALDKETRDTASE"/>
</dbReference>
<dbReference type="PROSITE" id="PS00062">
    <property type="entry name" value="ALDOKETO_REDUCTASE_2"/>
    <property type="match status" value="1"/>
</dbReference>
<accession>A0A2S8FL58</accession>
<evidence type="ECO:0000256" key="4">
    <source>
        <dbReference type="PIRSR" id="PIRSR000097-2"/>
    </source>
</evidence>
<evidence type="ECO:0000256" key="3">
    <source>
        <dbReference type="PIRSR" id="PIRSR000097-1"/>
    </source>
</evidence>
<dbReference type="PIRSF" id="PIRSF000097">
    <property type="entry name" value="AKR"/>
    <property type="match status" value="1"/>
</dbReference>
<dbReference type="PROSITE" id="PS00798">
    <property type="entry name" value="ALDOKETO_REDUCTASE_1"/>
    <property type="match status" value="1"/>
</dbReference>
<dbReference type="FunFam" id="3.20.20.100:FF:000007">
    <property type="entry name" value="NAD(P)H-dependent D-xylose reductase xyl1"/>
    <property type="match status" value="1"/>
</dbReference>
<dbReference type="EMBL" id="PUHY01000012">
    <property type="protein sequence ID" value="PQO32915.1"/>
    <property type="molecule type" value="Genomic_DNA"/>
</dbReference>
<dbReference type="Gene3D" id="3.20.20.100">
    <property type="entry name" value="NADP-dependent oxidoreductase domain"/>
    <property type="match status" value="1"/>
</dbReference>
<evidence type="ECO:0000313" key="7">
    <source>
        <dbReference type="EMBL" id="PQO32915.1"/>
    </source>
</evidence>
<feature type="domain" description="NADP-dependent oxidoreductase" evidence="6">
    <location>
        <begin position="4"/>
        <end position="290"/>
    </location>
</feature>
<feature type="binding site" evidence="4">
    <location>
        <position position="99"/>
    </location>
    <ligand>
        <name>substrate</name>
    </ligand>
</feature>
<name>A0A2S8FL58_9BACT</name>
<comment type="similarity">
    <text evidence="1">Belongs to the aldo/keto reductase family.</text>
</comment>
<reference evidence="7 8" key="1">
    <citation type="submission" date="2018-02" db="EMBL/GenBank/DDBJ databases">
        <title>Comparative genomes isolates from brazilian mangrove.</title>
        <authorList>
            <person name="Araujo J.E."/>
            <person name="Taketani R.G."/>
            <person name="Silva M.C.P."/>
            <person name="Loureco M.V."/>
            <person name="Andreote F.D."/>
        </authorList>
    </citation>
    <scope>NUCLEOTIDE SEQUENCE [LARGE SCALE GENOMIC DNA]</scope>
    <source>
        <strain evidence="7 8">Hex-1 MGV</strain>
    </source>
</reference>
<proteinExistence type="inferred from homology"/>
<dbReference type="Proteomes" id="UP000238322">
    <property type="component" value="Unassembled WGS sequence"/>
</dbReference>